<dbReference type="EMBL" id="JAZHXJ010000659">
    <property type="protein sequence ID" value="KAL1854510.1"/>
    <property type="molecule type" value="Genomic_DNA"/>
</dbReference>
<gene>
    <name evidence="1" type="ORF">VTK73DRAFT_8732</name>
</gene>
<evidence type="ECO:0000313" key="1">
    <source>
        <dbReference type="EMBL" id="KAL1854510.1"/>
    </source>
</evidence>
<protein>
    <submittedName>
        <fullName evidence="1">Uncharacterized protein</fullName>
    </submittedName>
</protein>
<dbReference type="InterPro" id="IPR050977">
    <property type="entry name" value="Fungal_Meroterpenoid_Isomerase"/>
</dbReference>
<dbReference type="Proteomes" id="UP001586593">
    <property type="component" value="Unassembled WGS sequence"/>
</dbReference>
<name>A0ABR3W6N3_9PEZI</name>
<dbReference type="PANTHER" id="PTHR39598:SF1">
    <property type="entry name" value="AUSTINOID BIOSYNTHESIS CLUSTERS PROTEIN F-RELATED"/>
    <property type="match status" value="1"/>
</dbReference>
<keyword evidence="2" id="KW-1185">Reference proteome</keyword>
<sequence>MADLHAKLSQMAIAFIDAFNEETAESSVRYRGPSCLHRLLPASMGVPPRTNAEYAAWIQNMYTVIRGFRLRLVGTAGPSDTNSKAGLIVDEKARTVGLHLASSAETDVGDYANEYFWMLRFNEDVTVIEEVIEFVDSAYTVGFLAKLEEATAKKKEEGTA</sequence>
<reference evidence="1 2" key="1">
    <citation type="journal article" date="2024" name="Commun. Biol.">
        <title>Comparative genomic analysis of thermophilic fungi reveals convergent evolutionary adaptations and gene losses.</title>
        <authorList>
            <person name="Steindorff A.S."/>
            <person name="Aguilar-Pontes M.V."/>
            <person name="Robinson A.J."/>
            <person name="Andreopoulos B."/>
            <person name="LaButti K."/>
            <person name="Kuo A."/>
            <person name="Mondo S."/>
            <person name="Riley R."/>
            <person name="Otillar R."/>
            <person name="Haridas S."/>
            <person name="Lipzen A."/>
            <person name="Grimwood J."/>
            <person name="Schmutz J."/>
            <person name="Clum A."/>
            <person name="Reid I.D."/>
            <person name="Moisan M.C."/>
            <person name="Butler G."/>
            <person name="Nguyen T.T.M."/>
            <person name="Dewar K."/>
            <person name="Conant G."/>
            <person name="Drula E."/>
            <person name="Henrissat B."/>
            <person name="Hansel C."/>
            <person name="Singer S."/>
            <person name="Hutchinson M.I."/>
            <person name="de Vries R.P."/>
            <person name="Natvig D.O."/>
            <person name="Powell A.J."/>
            <person name="Tsang A."/>
            <person name="Grigoriev I.V."/>
        </authorList>
    </citation>
    <scope>NUCLEOTIDE SEQUENCE [LARGE SCALE GENOMIC DNA]</scope>
    <source>
        <strain evidence="1 2">ATCC 24622</strain>
    </source>
</reference>
<evidence type="ECO:0000313" key="2">
    <source>
        <dbReference type="Proteomes" id="UP001586593"/>
    </source>
</evidence>
<accession>A0ABR3W6N3</accession>
<organism evidence="1 2">
    <name type="scientific">Phialemonium thermophilum</name>
    <dbReference type="NCBI Taxonomy" id="223376"/>
    <lineage>
        <taxon>Eukaryota</taxon>
        <taxon>Fungi</taxon>
        <taxon>Dikarya</taxon>
        <taxon>Ascomycota</taxon>
        <taxon>Pezizomycotina</taxon>
        <taxon>Sordariomycetes</taxon>
        <taxon>Sordariomycetidae</taxon>
        <taxon>Cephalothecales</taxon>
        <taxon>Cephalothecaceae</taxon>
        <taxon>Phialemonium</taxon>
    </lineage>
</organism>
<proteinExistence type="predicted"/>
<dbReference type="PANTHER" id="PTHR39598">
    <property type="entry name" value="AUSTINOL SYNTHESIS PROTEIN F-RELATED"/>
    <property type="match status" value="1"/>
</dbReference>
<comment type="caution">
    <text evidence="1">The sequence shown here is derived from an EMBL/GenBank/DDBJ whole genome shotgun (WGS) entry which is preliminary data.</text>
</comment>